<proteinExistence type="predicted"/>
<dbReference type="AlphaFoldDB" id="A0A4U6VXZ8"/>
<dbReference type="EMBL" id="CM016553">
    <property type="protein sequence ID" value="TKW34880.1"/>
    <property type="molecule type" value="Genomic_DNA"/>
</dbReference>
<accession>A0A4U6VXZ8</accession>
<organism evidence="1 2">
    <name type="scientific">Setaria viridis</name>
    <name type="common">Green bristlegrass</name>
    <name type="synonym">Setaria italica subsp. viridis</name>
    <dbReference type="NCBI Taxonomy" id="4556"/>
    <lineage>
        <taxon>Eukaryota</taxon>
        <taxon>Viridiplantae</taxon>
        <taxon>Streptophyta</taxon>
        <taxon>Embryophyta</taxon>
        <taxon>Tracheophyta</taxon>
        <taxon>Spermatophyta</taxon>
        <taxon>Magnoliopsida</taxon>
        <taxon>Liliopsida</taxon>
        <taxon>Poales</taxon>
        <taxon>Poaceae</taxon>
        <taxon>PACMAD clade</taxon>
        <taxon>Panicoideae</taxon>
        <taxon>Panicodae</taxon>
        <taxon>Paniceae</taxon>
        <taxon>Cenchrinae</taxon>
        <taxon>Setaria</taxon>
    </lineage>
</organism>
<gene>
    <name evidence="1" type="ORF">SEVIR_2G335433v2</name>
</gene>
<evidence type="ECO:0000313" key="2">
    <source>
        <dbReference type="Proteomes" id="UP000298652"/>
    </source>
</evidence>
<dbReference type="Gramene" id="TKW34880">
    <property type="protein sequence ID" value="TKW34880"/>
    <property type="gene ID" value="SEVIR_2G335433v2"/>
</dbReference>
<reference evidence="1" key="1">
    <citation type="submission" date="2019-03" db="EMBL/GenBank/DDBJ databases">
        <title>WGS assembly of Setaria viridis.</title>
        <authorList>
            <person name="Huang P."/>
            <person name="Jenkins J."/>
            <person name="Grimwood J."/>
            <person name="Barry K."/>
            <person name="Healey A."/>
            <person name="Mamidi S."/>
            <person name="Sreedasyam A."/>
            <person name="Shu S."/>
            <person name="Feldman M."/>
            <person name="Wu J."/>
            <person name="Yu Y."/>
            <person name="Chen C."/>
            <person name="Johnson J."/>
            <person name="Rokhsar D."/>
            <person name="Baxter I."/>
            <person name="Schmutz J."/>
            <person name="Brutnell T."/>
            <person name="Kellogg E."/>
        </authorList>
    </citation>
    <scope>NUCLEOTIDE SEQUENCE [LARGE SCALE GENOMIC DNA]</scope>
</reference>
<protein>
    <submittedName>
        <fullName evidence="1">Uncharacterized protein</fullName>
    </submittedName>
</protein>
<sequence>MSFNLYVKSACQGVAAASQAKPSAWLIPSPASGASEKGRWQENILEGGQGVFFFTKWYV</sequence>
<evidence type="ECO:0000313" key="1">
    <source>
        <dbReference type="EMBL" id="TKW34880.1"/>
    </source>
</evidence>
<dbReference type="Proteomes" id="UP000298652">
    <property type="component" value="Chromosome 2"/>
</dbReference>
<name>A0A4U6VXZ8_SETVI</name>
<keyword evidence="2" id="KW-1185">Reference proteome</keyword>